<dbReference type="PANTHER" id="PTHR12002">
    <property type="entry name" value="CLAUDIN"/>
    <property type="match status" value="1"/>
</dbReference>
<keyword evidence="5 8" id="KW-0965">Cell junction</keyword>
<comment type="subcellular location">
    <subcellularLocation>
        <location evidence="8">Cell junction</location>
        <location evidence="8">Tight junction</location>
    </subcellularLocation>
    <subcellularLocation>
        <location evidence="8">Cell membrane</location>
        <topology evidence="8">Multi-pass membrane protein</topology>
    </subcellularLocation>
</comment>
<dbReference type="InterPro" id="IPR004031">
    <property type="entry name" value="PMP22/EMP/MP20/Claudin"/>
</dbReference>
<evidence type="ECO:0000313" key="9">
    <source>
        <dbReference type="Ensembl" id="ENSMALP00000006249.1"/>
    </source>
</evidence>
<comment type="caution">
    <text evidence="8">Lacks conserved residue(s) required for the propagation of feature annotation.</text>
</comment>
<comment type="function">
    <text evidence="8">Claudins function as major constituents of the tight junction complexes that regulate the permeability of epithelia.</text>
</comment>
<organism evidence="9 10">
    <name type="scientific">Monopterus albus</name>
    <name type="common">Swamp eel</name>
    <dbReference type="NCBI Taxonomy" id="43700"/>
    <lineage>
        <taxon>Eukaryota</taxon>
        <taxon>Metazoa</taxon>
        <taxon>Chordata</taxon>
        <taxon>Craniata</taxon>
        <taxon>Vertebrata</taxon>
        <taxon>Euteleostomi</taxon>
        <taxon>Actinopterygii</taxon>
        <taxon>Neopterygii</taxon>
        <taxon>Teleostei</taxon>
        <taxon>Neoteleostei</taxon>
        <taxon>Acanthomorphata</taxon>
        <taxon>Anabantaria</taxon>
        <taxon>Synbranchiformes</taxon>
        <taxon>Synbranchidae</taxon>
        <taxon>Monopterus</taxon>
    </lineage>
</organism>
<dbReference type="Gene3D" id="1.20.140.150">
    <property type="match status" value="1"/>
</dbReference>
<dbReference type="GO" id="GO:0005198">
    <property type="term" value="F:structural molecule activity"/>
    <property type="evidence" value="ECO:0007669"/>
    <property type="project" value="InterPro"/>
</dbReference>
<keyword evidence="10" id="KW-1185">Reference proteome</keyword>
<feature type="transmembrane region" description="Helical" evidence="8">
    <location>
        <begin position="161"/>
        <end position="184"/>
    </location>
</feature>
<evidence type="ECO:0000256" key="1">
    <source>
        <dbReference type="ARBA" id="ARBA00008295"/>
    </source>
</evidence>
<feature type="transmembrane region" description="Helical" evidence="8">
    <location>
        <begin position="119"/>
        <end position="141"/>
    </location>
</feature>
<dbReference type="Proteomes" id="UP000261600">
    <property type="component" value="Unplaced"/>
</dbReference>
<dbReference type="InterPro" id="IPR006187">
    <property type="entry name" value="Claudin"/>
</dbReference>
<dbReference type="PROSITE" id="PS01346">
    <property type="entry name" value="CLAUDIN"/>
    <property type="match status" value="1"/>
</dbReference>
<evidence type="ECO:0000256" key="7">
    <source>
        <dbReference type="ARBA" id="ARBA00023136"/>
    </source>
</evidence>
<reference evidence="9" key="1">
    <citation type="submission" date="2025-08" db="UniProtKB">
        <authorList>
            <consortium name="Ensembl"/>
        </authorList>
    </citation>
    <scope>IDENTIFICATION</scope>
</reference>
<proteinExistence type="inferred from homology"/>
<dbReference type="AlphaFoldDB" id="A0A3Q3IQX1"/>
<evidence type="ECO:0000256" key="3">
    <source>
        <dbReference type="ARBA" id="ARBA00022475"/>
    </source>
</evidence>
<evidence type="ECO:0000256" key="6">
    <source>
        <dbReference type="ARBA" id="ARBA00022989"/>
    </source>
</evidence>
<dbReference type="PRINTS" id="PR01077">
    <property type="entry name" value="CLAUDIN"/>
</dbReference>
<feature type="transmembrane region" description="Helical" evidence="8">
    <location>
        <begin position="78"/>
        <end position="98"/>
    </location>
</feature>
<keyword evidence="6 8" id="KW-1133">Transmembrane helix</keyword>
<dbReference type="Pfam" id="PF00822">
    <property type="entry name" value="PMP22_Claudin"/>
    <property type="match status" value="1"/>
</dbReference>
<accession>A0A3Q3IQX1</accession>
<dbReference type="GO" id="GO:0005886">
    <property type="term" value="C:plasma membrane"/>
    <property type="evidence" value="ECO:0007669"/>
    <property type="project" value="UniProtKB-SubCell"/>
</dbReference>
<evidence type="ECO:0000313" key="10">
    <source>
        <dbReference type="Proteomes" id="UP000261600"/>
    </source>
</evidence>
<protein>
    <recommendedName>
        <fullName evidence="8">Claudin</fullName>
    </recommendedName>
</protein>
<reference evidence="9" key="2">
    <citation type="submission" date="2025-09" db="UniProtKB">
        <authorList>
            <consortium name="Ensembl"/>
        </authorList>
    </citation>
    <scope>IDENTIFICATION</scope>
</reference>
<dbReference type="STRING" id="43700.ENSMALP00000006249"/>
<sequence>MNLTICVLELLGVFFSAGAWLGSLTTTLMGTWLTQSTELLPTESYQMGLWEICVVQDMGVLECRPYNSLLGLSPDIKLAQIFMCTAVAVGLLGLLLAIPGLHLVNSCRDNVRCKRGLKMAAGTLCMAAGVLGLIPVSYVAYKTVDRFYDETLPDMVPRWEFGDALFCGWTSGFLHLVAGTLLLISCLNSQPQIVCHYCDLLQVY</sequence>
<comment type="similarity">
    <text evidence="1 8">Belongs to the claudin family.</text>
</comment>
<dbReference type="Ensembl" id="ENSMALT00000006384.1">
    <property type="protein sequence ID" value="ENSMALP00000006249.1"/>
    <property type="gene ID" value="ENSMALG00000004467.1"/>
</dbReference>
<name>A0A3Q3IQX1_MONAL</name>
<evidence type="ECO:0000256" key="5">
    <source>
        <dbReference type="ARBA" id="ARBA00022949"/>
    </source>
</evidence>
<dbReference type="GO" id="GO:0005923">
    <property type="term" value="C:bicellular tight junction"/>
    <property type="evidence" value="ECO:0007669"/>
    <property type="project" value="UniProtKB-SubCell"/>
</dbReference>
<evidence type="ECO:0000256" key="8">
    <source>
        <dbReference type="RuleBase" id="RU060637"/>
    </source>
</evidence>
<keyword evidence="7 8" id="KW-0472">Membrane</keyword>
<keyword evidence="2 8" id="KW-0796">Tight junction</keyword>
<evidence type="ECO:0000256" key="2">
    <source>
        <dbReference type="ARBA" id="ARBA00022427"/>
    </source>
</evidence>
<evidence type="ECO:0000256" key="4">
    <source>
        <dbReference type="ARBA" id="ARBA00022692"/>
    </source>
</evidence>
<keyword evidence="3 8" id="KW-1003">Cell membrane</keyword>
<keyword evidence="4 8" id="KW-0812">Transmembrane</keyword>
<dbReference type="InterPro" id="IPR017974">
    <property type="entry name" value="Claudin_CS"/>
</dbReference>